<feature type="non-terminal residue" evidence="1">
    <location>
        <position position="110"/>
    </location>
</feature>
<sequence length="110" mass="11901">MNPPPDLLPSAMPPPPPPPPPPPNNPVHATLPDNTAAAAQPKQPRKGPSTRRALSCLPCRRHKLKCDRHVPCHSCTRYRREDLCRKHPAPSSLLDGMRGAPKGPPNNIAA</sequence>
<evidence type="ECO:0000313" key="1">
    <source>
        <dbReference type="EMBL" id="KAI2381780.1"/>
    </source>
</evidence>
<proteinExistence type="predicted"/>
<comment type="caution">
    <text evidence="1">The sequence shown here is derived from an EMBL/GenBank/DDBJ whole genome shotgun (WGS) entry which is preliminary data.</text>
</comment>
<gene>
    <name evidence="1" type="ORF">LOY88_006602</name>
</gene>
<organism evidence="1">
    <name type="scientific">Ophidiomyces ophidiicola</name>
    <dbReference type="NCBI Taxonomy" id="1387563"/>
    <lineage>
        <taxon>Eukaryota</taxon>
        <taxon>Fungi</taxon>
        <taxon>Dikarya</taxon>
        <taxon>Ascomycota</taxon>
        <taxon>Pezizomycotina</taxon>
        <taxon>Eurotiomycetes</taxon>
        <taxon>Eurotiomycetidae</taxon>
        <taxon>Onygenales</taxon>
        <taxon>Onygenaceae</taxon>
        <taxon>Ophidiomyces</taxon>
    </lineage>
</organism>
<reference evidence="1" key="1">
    <citation type="journal article" date="2022" name="bioRxiv">
        <title>Population genetic analysis of Ophidiomyces ophidiicola, the causative agent of snake fungal disease, indicates recent introductions to the USA.</title>
        <authorList>
            <person name="Ladner J.T."/>
            <person name="Palmer J.M."/>
            <person name="Ettinger C.L."/>
            <person name="Stajich J.E."/>
            <person name="Farrell T.M."/>
            <person name="Glorioso B.M."/>
            <person name="Lawson B."/>
            <person name="Price S.J."/>
            <person name="Stengle A.G."/>
            <person name="Grear D.A."/>
            <person name="Lorch J.M."/>
        </authorList>
    </citation>
    <scope>NUCLEOTIDE SEQUENCE</scope>
    <source>
        <strain evidence="1">NWHC 24266-5</strain>
    </source>
</reference>
<accession>A0ACB8UMJ5</accession>
<protein>
    <submittedName>
        <fullName evidence="1">Uncharacterized protein</fullName>
    </submittedName>
</protein>
<name>A0ACB8UMJ5_9EURO</name>
<dbReference type="EMBL" id="JALBCA010000176">
    <property type="protein sequence ID" value="KAI2381780.1"/>
    <property type="molecule type" value="Genomic_DNA"/>
</dbReference>